<feature type="region of interest" description="Disordered" evidence="2">
    <location>
        <begin position="92"/>
        <end position="121"/>
    </location>
</feature>
<dbReference type="Proteomes" id="UP000132784">
    <property type="component" value="Segment"/>
</dbReference>
<dbReference type="PRINTS" id="PR01183">
    <property type="entry name" value="RIBORDTASEM1"/>
</dbReference>
<feature type="domain" description="Ribonucleotide reductase large subunit C-terminal" evidence="3">
    <location>
        <begin position="467"/>
        <end position="916"/>
    </location>
</feature>
<reference evidence="4 7" key="2">
    <citation type="journal article" date="2013" name="Genome Announc.">
        <title>Complete genome sequence of pathogenic Guinea pig cytomegalovirus from salivary gland homogenates of infected animals.</title>
        <authorList>
            <person name="Yang D."/>
            <person name="Tamburro K."/>
            <person name="Dittmer D."/>
            <person name="Cui X."/>
            <person name="McVoy M.A."/>
            <person name="Hernandez-Alvarado N."/>
            <person name="Schleiss M.R."/>
        </authorList>
    </citation>
    <scope>NUCLEOTIDE SEQUENCE [LARGE SCALE GENOMIC DNA]</scope>
    <source>
        <strain evidence="4">21222</strain>
    </source>
</reference>
<dbReference type="GeneID" id="14536645"/>
<evidence type="ECO:0000313" key="4">
    <source>
        <dbReference type="EMBL" id="AGE11522.1"/>
    </source>
</evidence>
<keyword evidence="7" id="KW-1185">Reference proteome</keyword>
<dbReference type="Proteomes" id="UP000102041">
    <property type="component" value="Segment"/>
</dbReference>
<organismHost>
    <name type="scientific">Cavia porcellus</name>
    <name type="common">Guinea pig</name>
    <dbReference type="NCBI Taxonomy" id="10141"/>
</organismHost>
<protein>
    <submittedName>
        <fullName evidence="4 5">GP45</fullName>
    </submittedName>
</protein>
<evidence type="ECO:0000313" key="6">
    <source>
        <dbReference type="Proteomes" id="UP000102041"/>
    </source>
</evidence>
<evidence type="ECO:0000313" key="7">
    <source>
        <dbReference type="Proteomes" id="UP000132784"/>
    </source>
</evidence>
<evidence type="ECO:0000313" key="5">
    <source>
        <dbReference type="EMBL" id="BAJ78512.1"/>
    </source>
</evidence>
<dbReference type="EMBL" id="KC503762">
    <property type="protein sequence ID" value="AGE11522.1"/>
    <property type="molecule type" value="Genomic_DNA"/>
</dbReference>
<dbReference type="KEGG" id="vg:14536645"/>
<dbReference type="InterPro" id="IPR039718">
    <property type="entry name" value="Rrm1"/>
</dbReference>
<dbReference type="OrthoDB" id="2980at10239"/>
<dbReference type="PANTHER" id="PTHR11573:SF6">
    <property type="entry name" value="RIBONUCLEOSIDE-DIPHOSPHATE REDUCTASE LARGE SUBUNIT"/>
    <property type="match status" value="1"/>
</dbReference>
<dbReference type="Gene3D" id="3.20.70.20">
    <property type="match status" value="1"/>
</dbReference>
<reference evidence="5 6" key="1">
    <citation type="journal article" date="2011" name="J. Gen. Virol.">
        <title>Re-evaluation of the genome sequence of guinea pig cytomegalovirus.</title>
        <authorList>
            <person name="Kanai K."/>
            <person name="Yamada S."/>
            <person name="Yamamoto Y."/>
            <person name="Fukui Y."/>
            <person name="Kurane I."/>
            <person name="Inoue N."/>
        </authorList>
    </citation>
    <scope>NUCLEOTIDE SEQUENCE [LARGE SCALE GENOMIC DNA]</scope>
    <source>
        <strain evidence="5">22122</strain>
    </source>
</reference>
<evidence type="ECO:0000259" key="3">
    <source>
        <dbReference type="Pfam" id="PF02867"/>
    </source>
</evidence>
<dbReference type="EMBL" id="AB592928">
    <property type="protein sequence ID" value="BAJ78512.1"/>
    <property type="molecule type" value="Genomic_DNA"/>
</dbReference>
<gene>
    <name evidence="5" type="primary">GP45</name>
</gene>
<accession>B7TPW4</accession>
<dbReference type="RefSeq" id="YP_007417818.1">
    <property type="nucleotide sequence ID" value="NC_020231.1"/>
</dbReference>
<dbReference type="GO" id="GO:0009263">
    <property type="term" value="P:deoxyribonucleotide biosynthetic process"/>
    <property type="evidence" value="ECO:0007669"/>
    <property type="project" value="TreeGrafter"/>
</dbReference>
<evidence type="ECO:0000256" key="1">
    <source>
        <dbReference type="ARBA" id="ARBA00010406"/>
    </source>
</evidence>
<dbReference type="GO" id="GO:0004748">
    <property type="term" value="F:ribonucleoside-diphosphate reductase activity, thioredoxin disulfide as acceptor"/>
    <property type="evidence" value="ECO:0007669"/>
    <property type="project" value="TreeGrafter"/>
</dbReference>
<comment type="similarity">
    <text evidence="1">Belongs to the ribonucleoside diphosphate reductase large chain family.</text>
</comment>
<dbReference type="Pfam" id="PF02867">
    <property type="entry name" value="Ribonuc_red_lgC"/>
    <property type="match status" value="1"/>
</dbReference>
<dbReference type="GO" id="GO:0005524">
    <property type="term" value="F:ATP binding"/>
    <property type="evidence" value="ECO:0007669"/>
    <property type="project" value="TreeGrafter"/>
</dbReference>
<dbReference type="InterPro" id="IPR000788">
    <property type="entry name" value="RNR_lg_C"/>
</dbReference>
<evidence type="ECO:0000256" key="2">
    <source>
        <dbReference type="SAM" id="MobiDB-lite"/>
    </source>
</evidence>
<sequence length="929" mass="103569">MASWDGEDEDFVRKAYWTAMNSSDEDAAGTSDALGFQTSGPSLSSAIIVNSSNVQFGHENVAIVRQDVTCNFNRNTNVYVQEQSDAVPSESFEVVGTSGPSLDQTGDGAADGDSGTRRGGGRDAVQRVLSAIEHMDMAGRDVSDAYGPGSRDEFDILMDQCQCCYDVKRRKSMIRFCLSGMVKPTMNSVEELAALVESLAIIDDKKFLYYCIIMGGAAMVMRDLQNHGNLGRLFLRTSNEPACPVVTYSNPRYMTAETSAFVAGAADRLRSISGYIRLHCDRKASYGLCAAVYMLDGVCRCLFGFREDCIGPFIRATCAMMASQHMDVYTSCMDTQHVRDIMYLFLERLCLRRLCLPNYSLFGLGLRDQFFVGGFSCRCAEQTVSSYLDKNVQEMLLFMRKGTAVSINVTRGAGDPLLKIAHMASQLQIIRTTQRVRSRLRIYFDSWSWHATGILDYILSLDEEVFSGLSFGINVVSALFDAISPNGSGTWALWNFDWCSSFSKENMDQFVSRLKRARPAADNERCIVVSARWFCEKIAQCVLTGRLAVVYPENVHNHSVLNDLYQPIQCLGPGVNFENPFSRETLPVVSVSVNLEECVADVVPDCMHDNEMMYIYASSDWAIDSAHLRMLVEHAVVCGNAMLDSMIKNCGGESSKLAERFRRFAALAVNVTGFHKALMKLDVEYDSNEAVELCRKIHEHVYYEALKTSMSLCRAGASACTWFGRTMYARGIMMFDRYSVTPTSVPTKHWIVLRQNIMRHGLRNAFITSCQDPEDGVCLMTEGSVSILPILKNHYISHALIPRVEGFREEGFCHIDRRAGEDVPFVGIPVVNNLLIREEPRVQMAVSDRKWGVSDRTCIFRDAFDIGMDRVLAMCAAASPFVDQVVAPSFCVQDGDGVGAILEALKRAYDLRLKVGVVRCYAAKSFRNR</sequence>
<dbReference type="PANTHER" id="PTHR11573">
    <property type="entry name" value="RIBONUCLEOSIDE-DIPHOSPHATE REDUCTASE LARGE CHAIN"/>
    <property type="match status" value="1"/>
</dbReference>
<dbReference type="SUPFAM" id="SSF51998">
    <property type="entry name" value="PFL-like glycyl radical enzymes"/>
    <property type="match status" value="1"/>
</dbReference>
<organism evidence="5 6">
    <name type="scientific">Guinea pig cytomegalovirus (strain 22122)</name>
    <name type="common">GPCMV</name>
    <dbReference type="NCBI Taxonomy" id="103920"/>
    <lineage>
        <taxon>Viruses</taxon>
        <taxon>Duplodnaviria</taxon>
        <taxon>Heunggongvirae</taxon>
        <taxon>Peploviricota</taxon>
        <taxon>Herviviricetes</taxon>
        <taxon>Herpesvirales</taxon>
        <taxon>Orthoherpesviridae</taxon>
        <taxon>Betaherpesvirinae</taxon>
        <taxon>Quwivirus</taxon>
        <taxon>Quwivirus caviidbeta2</taxon>
    </lineage>
</organism>
<name>B7TPW4_GPCMV</name>
<proteinExistence type="inferred from homology"/>